<dbReference type="AlphaFoldDB" id="A0AAN6TEX4"/>
<dbReference type="EMBL" id="MU853340">
    <property type="protein sequence ID" value="KAK4113177.1"/>
    <property type="molecule type" value="Genomic_DNA"/>
</dbReference>
<proteinExistence type="predicted"/>
<evidence type="ECO:0000256" key="2">
    <source>
        <dbReference type="SAM" id="SignalP"/>
    </source>
</evidence>
<reference evidence="3" key="2">
    <citation type="submission" date="2023-05" db="EMBL/GenBank/DDBJ databases">
        <authorList>
            <consortium name="Lawrence Berkeley National Laboratory"/>
            <person name="Steindorff A."/>
            <person name="Hensen N."/>
            <person name="Bonometti L."/>
            <person name="Westerberg I."/>
            <person name="Brannstrom I.O."/>
            <person name="Guillou S."/>
            <person name="Cros-Aarteil S."/>
            <person name="Calhoun S."/>
            <person name="Haridas S."/>
            <person name="Kuo A."/>
            <person name="Mondo S."/>
            <person name="Pangilinan J."/>
            <person name="Riley R."/>
            <person name="Labutti K."/>
            <person name="Andreopoulos B."/>
            <person name="Lipzen A."/>
            <person name="Chen C."/>
            <person name="Yanf M."/>
            <person name="Daum C."/>
            <person name="Ng V."/>
            <person name="Clum A."/>
            <person name="Ohm R."/>
            <person name="Martin F."/>
            <person name="Silar P."/>
            <person name="Natvig D."/>
            <person name="Lalanne C."/>
            <person name="Gautier V."/>
            <person name="Ament-Velasquez S.L."/>
            <person name="Kruys A."/>
            <person name="Hutchinson M.I."/>
            <person name="Powell A.J."/>
            <person name="Barry K."/>
            <person name="Miller A.N."/>
            <person name="Grigoriev I.V."/>
            <person name="Debuchy R."/>
            <person name="Gladieux P."/>
            <person name="Thoren M.H."/>
            <person name="Johannesson H."/>
        </authorList>
    </citation>
    <scope>NUCLEOTIDE SEQUENCE</scope>
    <source>
        <strain evidence="3">CBS 508.74</strain>
    </source>
</reference>
<comment type="caution">
    <text evidence="3">The sequence shown here is derived from an EMBL/GenBank/DDBJ whole genome shotgun (WGS) entry which is preliminary data.</text>
</comment>
<name>A0AAN6TEX4_9PEZI</name>
<keyword evidence="2" id="KW-0732">Signal</keyword>
<dbReference type="Proteomes" id="UP001302812">
    <property type="component" value="Unassembled WGS sequence"/>
</dbReference>
<organism evidence="3 4">
    <name type="scientific">Canariomyces notabilis</name>
    <dbReference type="NCBI Taxonomy" id="2074819"/>
    <lineage>
        <taxon>Eukaryota</taxon>
        <taxon>Fungi</taxon>
        <taxon>Dikarya</taxon>
        <taxon>Ascomycota</taxon>
        <taxon>Pezizomycotina</taxon>
        <taxon>Sordariomycetes</taxon>
        <taxon>Sordariomycetidae</taxon>
        <taxon>Sordariales</taxon>
        <taxon>Chaetomiaceae</taxon>
        <taxon>Canariomyces</taxon>
    </lineage>
</organism>
<evidence type="ECO:0000256" key="1">
    <source>
        <dbReference type="SAM" id="MobiDB-lite"/>
    </source>
</evidence>
<dbReference type="GeneID" id="89942685"/>
<accession>A0AAN6TEX4</accession>
<evidence type="ECO:0000313" key="3">
    <source>
        <dbReference type="EMBL" id="KAK4113177.1"/>
    </source>
</evidence>
<gene>
    <name evidence="3" type="ORF">N656DRAFT_828859</name>
</gene>
<evidence type="ECO:0000313" key="4">
    <source>
        <dbReference type="Proteomes" id="UP001302812"/>
    </source>
</evidence>
<feature type="region of interest" description="Disordered" evidence="1">
    <location>
        <begin position="98"/>
        <end position="128"/>
    </location>
</feature>
<reference evidence="3" key="1">
    <citation type="journal article" date="2023" name="Mol. Phylogenet. Evol.">
        <title>Genome-scale phylogeny and comparative genomics of the fungal order Sordariales.</title>
        <authorList>
            <person name="Hensen N."/>
            <person name="Bonometti L."/>
            <person name="Westerberg I."/>
            <person name="Brannstrom I.O."/>
            <person name="Guillou S."/>
            <person name="Cros-Aarteil S."/>
            <person name="Calhoun S."/>
            <person name="Haridas S."/>
            <person name="Kuo A."/>
            <person name="Mondo S."/>
            <person name="Pangilinan J."/>
            <person name="Riley R."/>
            <person name="LaButti K."/>
            <person name="Andreopoulos B."/>
            <person name="Lipzen A."/>
            <person name="Chen C."/>
            <person name="Yan M."/>
            <person name="Daum C."/>
            <person name="Ng V."/>
            <person name="Clum A."/>
            <person name="Steindorff A."/>
            <person name="Ohm R.A."/>
            <person name="Martin F."/>
            <person name="Silar P."/>
            <person name="Natvig D.O."/>
            <person name="Lalanne C."/>
            <person name="Gautier V."/>
            <person name="Ament-Velasquez S.L."/>
            <person name="Kruys A."/>
            <person name="Hutchinson M.I."/>
            <person name="Powell A.J."/>
            <person name="Barry K."/>
            <person name="Miller A.N."/>
            <person name="Grigoriev I.V."/>
            <person name="Debuchy R."/>
            <person name="Gladieux P."/>
            <person name="Hiltunen Thoren M."/>
            <person name="Johannesson H."/>
        </authorList>
    </citation>
    <scope>NUCLEOTIDE SEQUENCE</scope>
    <source>
        <strain evidence="3">CBS 508.74</strain>
    </source>
</reference>
<dbReference type="RefSeq" id="XP_064670747.1">
    <property type="nucleotide sequence ID" value="XM_064818559.1"/>
</dbReference>
<feature type="signal peptide" evidence="2">
    <location>
        <begin position="1"/>
        <end position="19"/>
    </location>
</feature>
<keyword evidence="4" id="KW-1185">Reference proteome</keyword>
<feature type="region of interest" description="Disordered" evidence="1">
    <location>
        <begin position="42"/>
        <end position="63"/>
    </location>
</feature>
<sequence length="196" mass="19478">MKYLSAILVLGLGVISAVAQELAPSPTESVGCVPHGDHWHCEGPAPATSAEPVESPTIAPSPTESVGCVPHGDHWHCEGPRPTDEPAVTTSTVPVITTPTTTTTSHEEDHGDSASLAPSPTESVGCEPHGDHWHCDGPAVTMATVTTTTSGAAAGTGSPSSTRSAPSSVVTAGAALHQLHGAVGVVGLAALVVAGI</sequence>
<feature type="chain" id="PRO_5043005845" evidence="2">
    <location>
        <begin position="20"/>
        <end position="196"/>
    </location>
</feature>
<protein>
    <submittedName>
        <fullName evidence="3">Uncharacterized protein</fullName>
    </submittedName>
</protein>